<sequence length="199" mass="22372">MRLTCSDELRLFYLTITVWTCPETGQAGGFIFPAAYLRGHANCRKRIRRRKSSPCDSSYQRIHLCDTTLSVSTRHFENNFGQSACFQHFARTISDARLSEQPIGRHAVSLTGCGAIQKGRIGRRVEMIAFILSCDLHCQRPVAFLYPELSKTLQGRVKNQLAISALTYAHYSILKAHRGDDCDFRTAKAATPRRGVAAF</sequence>
<evidence type="ECO:0000313" key="1">
    <source>
        <dbReference type="EMBL" id="MPM81813.1"/>
    </source>
</evidence>
<reference evidence="1" key="1">
    <citation type="submission" date="2019-08" db="EMBL/GenBank/DDBJ databases">
        <authorList>
            <person name="Kucharzyk K."/>
            <person name="Murdoch R.W."/>
            <person name="Higgins S."/>
            <person name="Loffler F."/>
        </authorList>
    </citation>
    <scope>NUCLEOTIDE SEQUENCE</scope>
</reference>
<protein>
    <submittedName>
        <fullName evidence="1">Uncharacterized protein</fullName>
    </submittedName>
</protein>
<organism evidence="1">
    <name type="scientific">bioreactor metagenome</name>
    <dbReference type="NCBI Taxonomy" id="1076179"/>
    <lineage>
        <taxon>unclassified sequences</taxon>
        <taxon>metagenomes</taxon>
        <taxon>ecological metagenomes</taxon>
    </lineage>
</organism>
<gene>
    <name evidence="1" type="ORF">SDC9_128870</name>
</gene>
<dbReference type="AlphaFoldDB" id="A0A645CY64"/>
<comment type="caution">
    <text evidence="1">The sequence shown here is derived from an EMBL/GenBank/DDBJ whole genome shotgun (WGS) entry which is preliminary data.</text>
</comment>
<proteinExistence type="predicted"/>
<accession>A0A645CY64</accession>
<name>A0A645CY64_9ZZZZ</name>
<dbReference type="EMBL" id="VSSQ01031057">
    <property type="protein sequence ID" value="MPM81813.1"/>
    <property type="molecule type" value="Genomic_DNA"/>
</dbReference>